<keyword evidence="2" id="KW-0479">Metal-binding</keyword>
<protein>
    <recommendedName>
        <fullName evidence="3">DDE Tnp4 domain-containing protein</fullName>
    </recommendedName>
</protein>
<evidence type="ECO:0000313" key="5">
    <source>
        <dbReference type="Proteomes" id="UP000078542"/>
    </source>
</evidence>
<evidence type="ECO:0000256" key="1">
    <source>
        <dbReference type="ARBA" id="ARBA00001968"/>
    </source>
</evidence>
<dbReference type="GO" id="GO:0046872">
    <property type="term" value="F:metal ion binding"/>
    <property type="evidence" value="ECO:0007669"/>
    <property type="project" value="UniProtKB-KW"/>
</dbReference>
<evidence type="ECO:0000313" key="4">
    <source>
        <dbReference type="EMBL" id="KYN03440.1"/>
    </source>
</evidence>
<dbReference type="Pfam" id="PF13359">
    <property type="entry name" value="DDE_Tnp_4"/>
    <property type="match status" value="1"/>
</dbReference>
<evidence type="ECO:0000256" key="2">
    <source>
        <dbReference type="ARBA" id="ARBA00022723"/>
    </source>
</evidence>
<dbReference type="AlphaFoldDB" id="A0A151IJL2"/>
<evidence type="ECO:0000259" key="3">
    <source>
        <dbReference type="Pfam" id="PF13359"/>
    </source>
</evidence>
<dbReference type="EMBL" id="KQ977339">
    <property type="protein sequence ID" value="KYN03440.1"/>
    <property type="molecule type" value="Genomic_DNA"/>
</dbReference>
<feature type="domain" description="DDE Tnp4" evidence="3">
    <location>
        <begin position="220"/>
        <end position="357"/>
    </location>
</feature>
<gene>
    <name evidence="4" type="ORF">ALC62_05716</name>
</gene>
<accession>A0A151IJL2</accession>
<keyword evidence="5" id="KW-1185">Reference proteome</keyword>
<dbReference type="Proteomes" id="UP000078542">
    <property type="component" value="Unassembled WGS sequence"/>
</dbReference>
<comment type="cofactor">
    <cofactor evidence="1">
        <name>a divalent metal cation</name>
        <dbReference type="ChEBI" id="CHEBI:60240"/>
    </cofactor>
</comment>
<organism evidence="4 5">
    <name type="scientific">Cyphomyrmex costatus</name>
    <dbReference type="NCBI Taxonomy" id="456900"/>
    <lineage>
        <taxon>Eukaryota</taxon>
        <taxon>Metazoa</taxon>
        <taxon>Ecdysozoa</taxon>
        <taxon>Arthropoda</taxon>
        <taxon>Hexapoda</taxon>
        <taxon>Insecta</taxon>
        <taxon>Pterygota</taxon>
        <taxon>Neoptera</taxon>
        <taxon>Endopterygota</taxon>
        <taxon>Hymenoptera</taxon>
        <taxon>Apocrita</taxon>
        <taxon>Aculeata</taxon>
        <taxon>Formicoidea</taxon>
        <taxon>Formicidae</taxon>
        <taxon>Myrmicinae</taxon>
        <taxon>Cyphomyrmex</taxon>
    </lineage>
</organism>
<dbReference type="InterPro" id="IPR027806">
    <property type="entry name" value="HARBI1_dom"/>
</dbReference>
<sequence length="572" mass="66646">MANLHCYICDRRFPRRTMSCIDGEENDAKLNIAVQRRNAFNRCALEVTDLTRICINCNQSIRQEIQAIEEDPGRLRLNVLSQTRNGTCLICNAEVDLHRLSIECKANVFICRNIYIPENVKSCQHHLDGRGFLLPALLLDEEFECFSPITKDQFRELFTYCDRVPREGGYRYVTKKHLLMFLCKMRQGLSDDFVCAMFQYSSRQATSLAIATARQSLMQRRHLVKPVLIVAPDGWILHIQGPYFSDHSNNDAAILRNEFDHDAQRMRRWFQEDDIMIVDRGYRDAIPLFEQLGITWEMPALLNRNERQLSTEDANESRLVTKSRWIVEARNGHLRSIFKIFQHTVQIQHIPNIVDFYRIAGAIINRYHPIILMEGANAEMAQRLLERAREPNVVQALVEAENLHTRNAQRWVRLNAGQIQDFPILTIQDLKDLTFGIYQVKLAPSYVQDKLQREAEDELQVEMLRDQNRLPQPGFIRVRVFSRFRNSTRHQLWISYIPTDEQNETMEDGEDENENPIQGYYCSCKSGVRTVGTCAYIASVVWLLGYVQYEKNVHYPSTRLIESIQDAGNRPL</sequence>
<reference evidence="4 5" key="1">
    <citation type="submission" date="2016-03" db="EMBL/GenBank/DDBJ databases">
        <title>Cyphomyrmex costatus WGS genome.</title>
        <authorList>
            <person name="Nygaard S."/>
            <person name="Hu H."/>
            <person name="Boomsma J."/>
            <person name="Zhang G."/>
        </authorList>
    </citation>
    <scope>NUCLEOTIDE SEQUENCE [LARGE SCALE GENOMIC DNA]</scope>
    <source>
        <strain evidence="4">MS0001</strain>
        <tissue evidence="4">Whole body</tissue>
    </source>
</reference>
<proteinExistence type="predicted"/>
<name>A0A151IJL2_9HYME</name>